<proteinExistence type="predicted"/>
<accession>A0ACB7SEI5</accession>
<evidence type="ECO:0000313" key="1">
    <source>
        <dbReference type="EMBL" id="KAH6933143.1"/>
    </source>
</evidence>
<keyword evidence="2" id="KW-1185">Reference proteome</keyword>
<organism evidence="1 2">
    <name type="scientific">Hyalomma asiaticum</name>
    <name type="common">Tick</name>
    <dbReference type="NCBI Taxonomy" id="266040"/>
    <lineage>
        <taxon>Eukaryota</taxon>
        <taxon>Metazoa</taxon>
        <taxon>Ecdysozoa</taxon>
        <taxon>Arthropoda</taxon>
        <taxon>Chelicerata</taxon>
        <taxon>Arachnida</taxon>
        <taxon>Acari</taxon>
        <taxon>Parasitiformes</taxon>
        <taxon>Ixodida</taxon>
        <taxon>Ixodoidea</taxon>
        <taxon>Ixodidae</taxon>
        <taxon>Hyalomminae</taxon>
        <taxon>Hyalomma</taxon>
    </lineage>
</organism>
<name>A0ACB7SEI5_HYAAI</name>
<sequence>MGLALRMSPEWLPAKVFNGAATCTFAFVGYDLVAQTATETAHRFRVIPSAVSLVFLLSLLGCFSSSVAVTLLSPHSQLGGSAPLLQAPFIRGLPGLLWVLGFGSLCGLASATAASLRGLAALLASLSADGLLCGLTEGTKRAAVTGGFIVSLAAMFVHPDTLMGILGLGTVLSLLATAASVLALRYGLIDHLPLELGDLSRDSSATLQTRGGCIVDGILDDPSRSSTVAVGNGGGYGSFQRRTWSVELVNQGYVTSLSGVPGGSSSSKLSSSLSPCGVSGVPSRCSAQRTAALVCAMVALMFLVGVLTVHAPRVVGAGAARWWLEALATAAMAAVLALALVALRQPRHGAPSAGRNAVPCVPLLPLCALWMDVHLCVCLPYTAWLAFLVWQLLGEYYNSNFGWQL</sequence>
<evidence type="ECO:0000313" key="2">
    <source>
        <dbReference type="Proteomes" id="UP000821845"/>
    </source>
</evidence>
<protein>
    <submittedName>
        <fullName evidence="1">Uncharacterized protein</fullName>
    </submittedName>
</protein>
<dbReference type="Proteomes" id="UP000821845">
    <property type="component" value="Chromosome 4"/>
</dbReference>
<reference evidence="1" key="1">
    <citation type="submission" date="2020-05" db="EMBL/GenBank/DDBJ databases">
        <title>Large-scale comparative analyses of tick genomes elucidate their genetic diversity and vector capacities.</title>
        <authorList>
            <person name="Jia N."/>
            <person name="Wang J."/>
            <person name="Shi W."/>
            <person name="Du L."/>
            <person name="Sun Y."/>
            <person name="Zhan W."/>
            <person name="Jiang J."/>
            <person name="Wang Q."/>
            <person name="Zhang B."/>
            <person name="Ji P."/>
            <person name="Sakyi L.B."/>
            <person name="Cui X."/>
            <person name="Yuan T."/>
            <person name="Jiang B."/>
            <person name="Yang W."/>
            <person name="Lam T.T.-Y."/>
            <person name="Chang Q."/>
            <person name="Ding S."/>
            <person name="Wang X."/>
            <person name="Zhu J."/>
            <person name="Ruan X."/>
            <person name="Zhao L."/>
            <person name="Wei J."/>
            <person name="Que T."/>
            <person name="Du C."/>
            <person name="Cheng J."/>
            <person name="Dai P."/>
            <person name="Han X."/>
            <person name="Huang E."/>
            <person name="Gao Y."/>
            <person name="Liu J."/>
            <person name="Shao H."/>
            <person name="Ye R."/>
            <person name="Li L."/>
            <person name="Wei W."/>
            <person name="Wang X."/>
            <person name="Wang C."/>
            <person name="Yang T."/>
            <person name="Huo Q."/>
            <person name="Li W."/>
            <person name="Guo W."/>
            <person name="Chen H."/>
            <person name="Zhou L."/>
            <person name="Ni X."/>
            <person name="Tian J."/>
            <person name="Zhou Y."/>
            <person name="Sheng Y."/>
            <person name="Liu T."/>
            <person name="Pan Y."/>
            <person name="Xia L."/>
            <person name="Li J."/>
            <person name="Zhao F."/>
            <person name="Cao W."/>
        </authorList>
    </citation>
    <scope>NUCLEOTIDE SEQUENCE</scope>
    <source>
        <strain evidence="1">Hyas-2018</strain>
    </source>
</reference>
<dbReference type="EMBL" id="CM023484">
    <property type="protein sequence ID" value="KAH6933143.1"/>
    <property type="molecule type" value="Genomic_DNA"/>
</dbReference>
<comment type="caution">
    <text evidence="1">The sequence shown here is derived from an EMBL/GenBank/DDBJ whole genome shotgun (WGS) entry which is preliminary data.</text>
</comment>
<gene>
    <name evidence="1" type="ORF">HPB50_012494</name>
</gene>